<evidence type="ECO:0000313" key="9">
    <source>
        <dbReference type="Proteomes" id="UP000799767"/>
    </source>
</evidence>
<feature type="region of interest" description="Disordered" evidence="6">
    <location>
        <begin position="1"/>
        <end position="35"/>
    </location>
</feature>
<dbReference type="GO" id="GO:0008623">
    <property type="term" value="C:CHRAC"/>
    <property type="evidence" value="ECO:0007669"/>
    <property type="project" value="TreeGrafter"/>
</dbReference>
<dbReference type="GO" id="GO:0031490">
    <property type="term" value="F:chromatin DNA binding"/>
    <property type="evidence" value="ECO:0007669"/>
    <property type="project" value="TreeGrafter"/>
</dbReference>
<organism evidence="8 9">
    <name type="scientific">Neohortaea acidophila</name>
    <dbReference type="NCBI Taxonomy" id="245834"/>
    <lineage>
        <taxon>Eukaryota</taxon>
        <taxon>Fungi</taxon>
        <taxon>Dikarya</taxon>
        <taxon>Ascomycota</taxon>
        <taxon>Pezizomycotina</taxon>
        <taxon>Dothideomycetes</taxon>
        <taxon>Dothideomycetidae</taxon>
        <taxon>Mycosphaerellales</taxon>
        <taxon>Teratosphaeriaceae</taxon>
        <taxon>Neohortaea</taxon>
    </lineage>
</organism>
<dbReference type="GO" id="GO:0006974">
    <property type="term" value="P:DNA damage response"/>
    <property type="evidence" value="ECO:0007669"/>
    <property type="project" value="TreeGrafter"/>
</dbReference>
<dbReference type="InterPro" id="IPR051377">
    <property type="entry name" value="DNA_Pol-Epsilon_Subunit"/>
</dbReference>
<gene>
    <name evidence="8" type="ORF">BDY17DRAFT_89303</name>
</gene>
<dbReference type="PANTHER" id="PTHR46172:SF1">
    <property type="entry name" value="DNA POLYMERASE EPSILON SUBUNIT 3"/>
    <property type="match status" value="1"/>
</dbReference>
<dbReference type="RefSeq" id="XP_033593505.1">
    <property type="nucleotide sequence ID" value="XM_033738810.1"/>
</dbReference>
<dbReference type="Gene3D" id="1.10.20.10">
    <property type="entry name" value="Histone, subunit A"/>
    <property type="match status" value="1"/>
</dbReference>
<protein>
    <recommendedName>
        <fullName evidence="4">DNA polymerase epsilon subunit D</fullName>
    </recommendedName>
    <alternativeName>
        <fullName evidence="5">DNA polymerase II subunit D</fullName>
    </alternativeName>
</protein>
<dbReference type="EMBL" id="MU001632">
    <property type="protein sequence ID" value="KAF2486936.1"/>
    <property type="molecule type" value="Genomic_DNA"/>
</dbReference>
<feature type="compositionally biased region" description="Acidic residues" evidence="6">
    <location>
        <begin position="217"/>
        <end position="258"/>
    </location>
</feature>
<dbReference type="AlphaFoldDB" id="A0A6A6Q4P5"/>
<dbReference type="InterPro" id="IPR009072">
    <property type="entry name" value="Histone-fold"/>
</dbReference>
<comment type="subcellular location">
    <subcellularLocation>
        <location evidence="1">Nucleus</location>
    </subcellularLocation>
</comment>
<feature type="compositionally biased region" description="Polar residues" evidence="6">
    <location>
        <begin position="1"/>
        <end position="12"/>
    </location>
</feature>
<dbReference type="GO" id="GO:0008622">
    <property type="term" value="C:epsilon DNA polymerase complex"/>
    <property type="evidence" value="ECO:0007669"/>
    <property type="project" value="TreeGrafter"/>
</dbReference>
<dbReference type="GO" id="GO:0031507">
    <property type="term" value="P:heterochromatin formation"/>
    <property type="evidence" value="ECO:0007669"/>
    <property type="project" value="TreeGrafter"/>
</dbReference>
<reference evidence="8" key="1">
    <citation type="journal article" date="2020" name="Stud. Mycol.">
        <title>101 Dothideomycetes genomes: a test case for predicting lifestyles and emergence of pathogens.</title>
        <authorList>
            <person name="Haridas S."/>
            <person name="Albert R."/>
            <person name="Binder M."/>
            <person name="Bloem J."/>
            <person name="Labutti K."/>
            <person name="Salamov A."/>
            <person name="Andreopoulos B."/>
            <person name="Baker S."/>
            <person name="Barry K."/>
            <person name="Bills G."/>
            <person name="Bluhm B."/>
            <person name="Cannon C."/>
            <person name="Castanera R."/>
            <person name="Culley D."/>
            <person name="Daum C."/>
            <person name="Ezra D."/>
            <person name="Gonzalez J."/>
            <person name="Henrissat B."/>
            <person name="Kuo A."/>
            <person name="Liang C."/>
            <person name="Lipzen A."/>
            <person name="Lutzoni F."/>
            <person name="Magnuson J."/>
            <person name="Mondo S."/>
            <person name="Nolan M."/>
            <person name="Ohm R."/>
            <person name="Pangilinan J."/>
            <person name="Park H.-J."/>
            <person name="Ramirez L."/>
            <person name="Alfaro M."/>
            <person name="Sun H."/>
            <person name="Tritt A."/>
            <person name="Yoshinaga Y."/>
            <person name="Zwiers L.-H."/>
            <person name="Turgeon B."/>
            <person name="Goodwin S."/>
            <person name="Spatafora J."/>
            <person name="Crous P."/>
            <person name="Grigoriev I."/>
        </authorList>
    </citation>
    <scope>NUCLEOTIDE SEQUENCE</scope>
    <source>
        <strain evidence="8">CBS 113389</strain>
    </source>
</reference>
<keyword evidence="3" id="KW-0539">Nucleus</keyword>
<feature type="domain" description="Transcription factor CBF/NF-Y/archaeal histone" evidence="7">
    <location>
        <begin position="38"/>
        <end position="102"/>
    </location>
</feature>
<evidence type="ECO:0000256" key="4">
    <source>
        <dbReference type="ARBA" id="ARBA00039775"/>
    </source>
</evidence>
<evidence type="ECO:0000313" key="8">
    <source>
        <dbReference type="EMBL" id="KAF2486936.1"/>
    </source>
</evidence>
<keyword evidence="2" id="KW-0235">DNA replication</keyword>
<evidence type="ECO:0000256" key="3">
    <source>
        <dbReference type="ARBA" id="ARBA00023242"/>
    </source>
</evidence>
<dbReference type="OrthoDB" id="1707486at2759"/>
<accession>A0A6A6Q4P5</accession>
<evidence type="ECO:0000256" key="5">
    <source>
        <dbReference type="ARBA" id="ARBA00042096"/>
    </source>
</evidence>
<proteinExistence type="predicted"/>
<dbReference type="Pfam" id="PF00808">
    <property type="entry name" value="CBFD_NFYB_HMF"/>
    <property type="match status" value="1"/>
</dbReference>
<dbReference type="GeneID" id="54479811"/>
<dbReference type="GO" id="GO:0046982">
    <property type="term" value="F:protein heterodimerization activity"/>
    <property type="evidence" value="ECO:0007669"/>
    <property type="project" value="InterPro"/>
</dbReference>
<sequence>MPPRKSNVSVVSNGPEEAAAEPTPSKGSRDGAGIEDLSLPKSMISRLAKGVLPPNTQIQRDALFALHKSATVFVSYLASNANESAQAGGKKTIMPADVQAALKDCELEGFLPRLQAELTKYVEIQSDKRNTYRRKVKEGKAATTTEEGEGGEARPDAGAGVDDSGATFANGHADGDAGEGDIDRPTKKFKAEDGTAVNPDGDGGEDDSMEDSRMEREDYEDEDGDGDEAEEEEDEEEEDEDEDDGGAQLADDDHEEDAPSISHIRDEALDERDSDSD</sequence>
<evidence type="ECO:0000259" key="7">
    <source>
        <dbReference type="Pfam" id="PF00808"/>
    </source>
</evidence>
<dbReference type="InterPro" id="IPR003958">
    <property type="entry name" value="CBFA_NFYB_domain"/>
</dbReference>
<dbReference type="GO" id="GO:0006272">
    <property type="term" value="P:leading strand elongation"/>
    <property type="evidence" value="ECO:0007669"/>
    <property type="project" value="TreeGrafter"/>
</dbReference>
<feature type="compositionally biased region" description="Basic and acidic residues" evidence="6">
    <location>
        <begin position="181"/>
        <end position="193"/>
    </location>
</feature>
<dbReference type="Proteomes" id="UP000799767">
    <property type="component" value="Unassembled WGS sequence"/>
</dbReference>
<keyword evidence="9" id="KW-1185">Reference proteome</keyword>
<evidence type="ECO:0000256" key="1">
    <source>
        <dbReference type="ARBA" id="ARBA00004123"/>
    </source>
</evidence>
<name>A0A6A6Q4P5_9PEZI</name>
<feature type="region of interest" description="Disordered" evidence="6">
    <location>
        <begin position="132"/>
        <end position="277"/>
    </location>
</feature>
<dbReference type="SUPFAM" id="SSF47113">
    <property type="entry name" value="Histone-fold"/>
    <property type="match status" value="1"/>
</dbReference>
<dbReference type="CDD" id="cd22928">
    <property type="entry name" value="HFD_POLE3_DPB4"/>
    <property type="match status" value="1"/>
</dbReference>
<evidence type="ECO:0000256" key="6">
    <source>
        <dbReference type="SAM" id="MobiDB-lite"/>
    </source>
</evidence>
<dbReference type="PANTHER" id="PTHR46172">
    <property type="entry name" value="DNA POLYMERASE EPSILON SUBUNIT 3"/>
    <property type="match status" value="1"/>
</dbReference>
<evidence type="ECO:0000256" key="2">
    <source>
        <dbReference type="ARBA" id="ARBA00022705"/>
    </source>
</evidence>
<feature type="compositionally biased region" description="Acidic residues" evidence="6">
    <location>
        <begin position="268"/>
        <end position="277"/>
    </location>
</feature>